<organism evidence="1 2">
    <name type="scientific">Pseudomonas phage M5.1</name>
    <dbReference type="NCBI Taxonomy" id="2873460"/>
    <lineage>
        <taxon>Viruses</taxon>
        <taxon>Duplodnaviria</taxon>
        <taxon>Heunggongvirae</taxon>
        <taxon>Uroviricota</taxon>
        <taxon>Caudoviricetes</taxon>
        <taxon>Vandenendeviridae</taxon>
        <taxon>Gorskivirinae</taxon>
        <taxon>Kremarvirus</taxon>
        <taxon>Kremarvirus M51</taxon>
    </lineage>
</organism>
<sequence length="55" mass="6577">MRIRVVLIREKKRVEVSRNGNVFTSGHVYNMKHFRDIESKFKAWDAQGWPPKDFA</sequence>
<accession>A0AAE9BNN9</accession>
<dbReference type="RefSeq" id="YP_010766721.1">
    <property type="nucleotide sequence ID" value="NC_073680.1"/>
</dbReference>
<dbReference type="Proteomes" id="UP000828412">
    <property type="component" value="Segment"/>
</dbReference>
<protein>
    <submittedName>
        <fullName evidence="1">Uncharacterized protein</fullName>
    </submittedName>
</protein>
<dbReference type="GeneID" id="80266418"/>
<gene>
    <name evidence="1" type="primary">188</name>
    <name evidence="1" type="ORF">M51_188</name>
</gene>
<evidence type="ECO:0000313" key="1">
    <source>
        <dbReference type="EMBL" id="UAV89769.1"/>
    </source>
</evidence>
<evidence type="ECO:0000313" key="2">
    <source>
        <dbReference type="Proteomes" id="UP000828412"/>
    </source>
</evidence>
<keyword evidence="2" id="KW-1185">Reference proteome</keyword>
<name>A0AAE9BNN9_9CAUD</name>
<proteinExistence type="predicted"/>
<reference evidence="1 2" key="1">
    <citation type="submission" date="2021-08" db="EMBL/GenBank/DDBJ databases">
        <authorList>
            <person name="DeCurzio J.M.K."/>
            <person name="Krukonis G.P."/>
            <person name="Delesalle V.A."/>
        </authorList>
    </citation>
    <scope>NUCLEOTIDE SEQUENCE [LARGE SCALE GENOMIC DNA]</scope>
</reference>
<dbReference type="EMBL" id="MZ826350">
    <property type="protein sequence ID" value="UAV89769.1"/>
    <property type="molecule type" value="Genomic_DNA"/>
</dbReference>
<dbReference type="KEGG" id="vg:80266418"/>